<organism evidence="1">
    <name type="scientific">marine metagenome</name>
    <dbReference type="NCBI Taxonomy" id="408172"/>
    <lineage>
        <taxon>unclassified sequences</taxon>
        <taxon>metagenomes</taxon>
        <taxon>ecological metagenomes</taxon>
    </lineage>
</organism>
<gene>
    <name evidence="1" type="ORF">METZ01_LOCUS430354</name>
</gene>
<evidence type="ECO:0008006" key="2">
    <source>
        <dbReference type="Google" id="ProtNLM"/>
    </source>
</evidence>
<protein>
    <recommendedName>
        <fullName evidence="2">Phytanoyl-CoA dioxygenase</fullName>
    </recommendedName>
</protein>
<dbReference type="EMBL" id="UINC01172427">
    <property type="protein sequence ID" value="SVD77500.1"/>
    <property type="molecule type" value="Genomic_DNA"/>
</dbReference>
<accession>A0A382Y2Z3</accession>
<evidence type="ECO:0000313" key="1">
    <source>
        <dbReference type="EMBL" id="SVD77500.1"/>
    </source>
</evidence>
<proteinExistence type="predicted"/>
<feature type="non-terminal residue" evidence="1">
    <location>
        <position position="50"/>
    </location>
</feature>
<reference evidence="1" key="1">
    <citation type="submission" date="2018-05" db="EMBL/GenBank/DDBJ databases">
        <authorList>
            <person name="Lanie J.A."/>
            <person name="Ng W.-L."/>
            <person name="Kazmierczak K.M."/>
            <person name="Andrzejewski T.M."/>
            <person name="Davidsen T.M."/>
            <person name="Wayne K.J."/>
            <person name="Tettelin H."/>
            <person name="Glass J.I."/>
            <person name="Rusch D."/>
            <person name="Podicherti R."/>
            <person name="Tsui H.-C.T."/>
            <person name="Winkler M.E."/>
        </authorList>
    </citation>
    <scope>NUCLEOTIDE SEQUENCE</scope>
</reference>
<name>A0A382Y2Z3_9ZZZZ</name>
<sequence>MTKILTEDQVAGFRRDGYLFPLPGLSGTEAAGYYTEFQRIESQCGGKISE</sequence>
<dbReference type="AlphaFoldDB" id="A0A382Y2Z3"/>